<protein>
    <recommendedName>
        <fullName evidence="1">tRNA(Ile)-lysidine synthetase</fullName>
        <ecNumber evidence="1">6.3.4.19</ecNumber>
    </recommendedName>
</protein>
<dbReference type="InterPro" id="IPR011990">
    <property type="entry name" value="TPR-like_helical_dom_sf"/>
</dbReference>
<dbReference type="InterPro" id="IPR012795">
    <property type="entry name" value="tRNA_Ile_lys_synt_N"/>
</dbReference>
<feature type="compositionally biased region" description="Basic and acidic residues" evidence="7">
    <location>
        <begin position="262"/>
        <end position="271"/>
    </location>
</feature>
<dbReference type="Gene3D" id="3.40.50.620">
    <property type="entry name" value="HUPs"/>
    <property type="match status" value="1"/>
</dbReference>
<name>A0AB34JFW9_PRYPA</name>
<dbReference type="GO" id="GO:0032267">
    <property type="term" value="F:tRNA(Ile)-lysidine synthase activity"/>
    <property type="evidence" value="ECO:0007669"/>
    <property type="project" value="UniProtKB-EC"/>
</dbReference>
<sequence length="767" mass="83877">MAPSASQVSVGAAAAAALALAWHLVREQRTARHVERVLRFWFDGPLDQLYSDRWFVPPASAAQRSLDALVRTQFGALLEAAERGGLRSWRASPRGALALIVLLDQFSRHIHRGVRAAIERCDLAALEVCEELLARGWDAALSDAQLVFALMPLRHQPTPSRLELVLSHLSRRSGANDAAARLLERFQRHTHVRLLHLQGEGDPNDILEREDREAQLDQSGAPSEPIARSVEQFLAAHAPRVRLRDAAGQPASRRPRAGQRAARRDAKRRDGMALGAARPREHAAAAADADEGGAARSVMIVSLSGGVDSMVLTHLLLALRGEYDVAAVHIDYSNRPESAAEAEFLRGWCAARGVSLRVRVVTEVSRGVTARDEYEKESRRIRFEAYADAMAATGAQAVFFGHHIGDLQENVISNVMKGAQLLNIAGIAPASTVNGVMIWRPLLAHEKSEIYEYAHKYGVPYFKDSTPAWSTRGKLRNQLMPLLREVYGEGVFVHLSSLARESSQCRDLVQPHLLEPFWRAVRVSSIAVWVDLGPFAHMPAFFWREALRHVCEGMLGTGLIKERPIAVLMERVQRPEAKRRDGWIPLKADNRALVVGTTLVLFRKGAFPGEGRGAGWAGVPHAAEGLSLDGPSSNSPVQYRLGAWRVQLSCTSLTPTAAPASRPSADPHGACPELLWQLVTGQLSYVLPGSTKFLVGSTSEAQAPALRSFRGDCWKLLLQAIPQVVPGGLPTDGSVLIEYTYCDSHFERNSAMTSNSLTMADLPLNGG</sequence>
<dbReference type="SUPFAM" id="SSF52402">
    <property type="entry name" value="Adenine nucleotide alpha hydrolases-like"/>
    <property type="match status" value="1"/>
</dbReference>
<evidence type="ECO:0000256" key="7">
    <source>
        <dbReference type="SAM" id="MobiDB-lite"/>
    </source>
</evidence>
<dbReference type="HAMAP" id="MF_01161">
    <property type="entry name" value="tRNA_Ile_lys_synt"/>
    <property type="match status" value="1"/>
</dbReference>
<dbReference type="Pfam" id="PF06041">
    <property type="entry name" value="DUF924"/>
    <property type="match status" value="1"/>
</dbReference>
<dbReference type="SUPFAM" id="SSF48452">
    <property type="entry name" value="TPR-like"/>
    <property type="match status" value="1"/>
</dbReference>
<evidence type="ECO:0000256" key="2">
    <source>
        <dbReference type="ARBA" id="ARBA00022598"/>
    </source>
</evidence>
<evidence type="ECO:0000256" key="1">
    <source>
        <dbReference type="ARBA" id="ARBA00013267"/>
    </source>
</evidence>
<dbReference type="Gene3D" id="1.20.58.320">
    <property type="entry name" value="TPR-like"/>
    <property type="match status" value="1"/>
</dbReference>
<keyword evidence="2" id="KW-0436">Ligase</keyword>
<dbReference type="InterPro" id="IPR010323">
    <property type="entry name" value="DUF924"/>
</dbReference>
<dbReference type="Pfam" id="PF01171">
    <property type="entry name" value="ATP_bind_3"/>
    <property type="match status" value="1"/>
</dbReference>
<dbReference type="EC" id="6.3.4.19" evidence="1"/>
<dbReference type="EMBL" id="JBGBPQ010000008">
    <property type="protein sequence ID" value="KAL1520769.1"/>
    <property type="molecule type" value="Genomic_DNA"/>
</dbReference>
<reference evidence="9 10" key="1">
    <citation type="journal article" date="2024" name="Science">
        <title>Giant polyketide synthase enzymes in the biosynthesis of giant marine polyether toxins.</title>
        <authorList>
            <person name="Fallon T.R."/>
            <person name="Shende V.V."/>
            <person name="Wierzbicki I.H."/>
            <person name="Pendleton A.L."/>
            <person name="Watervoot N.F."/>
            <person name="Auber R.P."/>
            <person name="Gonzalez D.J."/>
            <person name="Wisecaver J.H."/>
            <person name="Moore B.S."/>
        </authorList>
    </citation>
    <scope>NUCLEOTIDE SEQUENCE [LARGE SCALE GENOMIC DNA]</scope>
    <source>
        <strain evidence="9 10">12B1</strain>
    </source>
</reference>
<dbReference type="Proteomes" id="UP001515480">
    <property type="component" value="Unassembled WGS sequence"/>
</dbReference>
<dbReference type="GO" id="GO:0008033">
    <property type="term" value="P:tRNA processing"/>
    <property type="evidence" value="ECO:0007669"/>
    <property type="project" value="UniProtKB-KW"/>
</dbReference>
<evidence type="ECO:0000256" key="3">
    <source>
        <dbReference type="ARBA" id="ARBA00022694"/>
    </source>
</evidence>
<comment type="catalytic activity">
    <reaction evidence="6">
        <text>cytidine(34) in tRNA(Ile2) + L-lysine + ATP = lysidine(34) in tRNA(Ile2) + AMP + diphosphate + H(+)</text>
        <dbReference type="Rhea" id="RHEA:43744"/>
        <dbReference type="Rhea" id="RHEA-COMP:10625"/>
        <dbReference type="Rhea" id="RHEA-COMP:10670"/>
        <dbReference type="ChEBI" id="CHEBI:15378"/>
        <dbReference type="ChEBI" id="CHEBI:30616"/>
        <dbReference type="ChEBI" id="CHEBI:32551"/>
        <dbReference type="ChEBI" id="CHEBI:33019"/>
        <dbReference type="ChEBI" id="CHEBI:82748"/>
        <dbReference type="ChEBI" id="CHEBI:83665"/>
        <dbReference type="ChEBI" id="CHEBI:456215"/>
        <dbReference type="EC" id="6.3.4.19"/>
    </reaction>
</comment>
<organism evidence="9 10">
    <name type="scientific">Prymnesium parvum</name>
    <name type="common">Toxic golden alga</name>
    <dbReference type="NCBI Taxonomy" id="97485"/>
    <lineage>
        <taxon>Eukaryota</taxon>
        <taxon>Haptista</taxon>
        <taxon>Haptophyta</taxon>
        <taxon>Prymnesiophyceae</taxon>
        <taxon>Prymnesiales</taxon>
        <taxon>Prymnesiaceae</taxon>
        <taxon>Prymnesium</taxon>
    </lineage>
</organism>
<dbReference type="InterPro" id="IPR011063">
    <property type="entry name" value="TilS/TtcA_N"/>
</dbReference>
<evidence type="ECO:0000259" key="8">
    <source>
        <dbReference type="Pfam" id="PF01171"/>
    </source>
</evidence>
<evidence type="ECO:0000313" key="10">
    <source>
        <dbReference type="Proteomes" id="UP001515480"/>
    </source>
</evidence>
<gene>
    <name evidence="9" type="ORF">AB1Y20_022335</name>
</gene>
<dbReference type="InterPro" id="IPR014729">
    <property type="entry name" value="Rossmann-like_a/b/a_fold"/>
</dbReference>
<evidence type="ECO:0000256" key="6">
    <source>
        <dbReference type="ARBA" id="ARBA00048539"/>
    </source>
</evidence>
<evidence type="ECO:0000313" key="9">
    <source>
        <dbReference type="EMBL" id="KAL1520769.1"/>
    </source>
</evidence>
<dbReference type="GO" id="GO:0005524">
    <property type="term" value="F:ATP binding"/>
    <property type="evidence" value="ECO:0007669"/>
    <property type="project" value="UniProtKB-KW"/>
</dbReference>
<keyword evidence="10" id="KW-1185">Reference proteome</keyword>
<dbReference type="PANTHER" id="PTHR43033:SF3">
    <property type="entry name" value="TRNA(ILE)-LYSIDINE SYNTHETASE"/>
    <property type="match status" value="1"/>
</dbReference>
<feature type="domain" description="tRNA(Ile)-lysidine/2-thiocytidine synthase N-terminal" evidence="8">
    <location>
        <begin position="299"/>
        <end position="468"/>
    </location>
</feature>
<accession>A0AB34JFW9</accession>
<dbReference type="AlphaFoldDB" id="A0AB34JFW9"/>
<proteinExistence type="inferred from homology"/>
<keyword evidence="4" id="KW-0547">Nucleotide-binding</keyword>
<dbReference type="InterPro" id="IPR012094">
    <property type="entry name" value="tRNA_Ile_lys_synt"/>
</dbReference>
<feature type="region of interest" description="Disordered" evidence="7">
    <location>
        <begin position="241"/>
        <end position="289"/>
    </location>
</feature>
<evidence type="ECO:0000256" key="5">
    <source>
        <dbReference type="ARBA" id="ARBA00022840"/>
    </source>
</evidence>
<dbReference type="NCBIfam" id="TIGR02432">
    <property type="entry name" value="lysidine_TilS_N"/>
    <property type="match status" value="1"/>
</dbReference>
<keyword evidence="5" id="KW-0067">ATP-binding</keyword>
<keyword evidence="3" id="KW-0819">tRNA processing</keyword>
<dbReference type="CDD" id="cd01992">
    <property type="entry name" value="TilS_N"/>
    <property type="match status" value="1"/>
</dbReference>
<dbReference type="PANTHER" id="PTHR43033">
    <property type="entry name" value="TRNA(ILE)-LYSIDINE SYNTHASE-RELATED"/>
    <property type="match status" value="1"/>
</dbReference>
<evidence type="ECO:0000256" key="4">
    <source>
        <dbReference type="ARBA" id="ARBA00022741"/>
    </source>
</evidence>
<comment type="caution">
    <text evidence="9">The sequence shown here is derived from an EMBL/GenBank/DDBJ whole genome shotgun (WGS) entry which is preliminary data.</text>
</comment>